<organism evidence="3 5">
    <name type="scientific">Phytophthora infestans</name>
    <name type="common">Potato late blight agent</name>
    <name type="synonym">Botrytis infestans</name>
    <dbReference type="NCBI Taxonomy" id="4787"/>
    <lineage>
        <taxon>Eukaryota</taxon>
        <taxon>Sar</taxon>
        <taxon>Stramenopiles</taxon>
        <taxon>Oomycota</taxon>
        <taxon>Peronosporomycetes</taxon>
        <taxon>Peronosporales</taxon>
        <taxon>Peronosporaceae</taxon>
        <taxon>Phytophthora</taxon>
    </lineage>
</organism>
<keyword evidence="5" id="KW-1185">Reference proteome</keyword>
<feature type="compositionally biased region" description="Polar residues" evidence="2">
    <location>
        <begin position="1"/>
        <end position="10"/>
    </location>
</feature>
<feature type="region of interest" description="Disordered" evidence="2">
    <location>
        <begin position="1"/>
        <end position="46"/>
    </location>
</feature>
<evidence type="ECO:0000313" key="5">
    <source>
        <dbReference type="Proteomes" id="UP000602510"/>
    </source>
</evidence>
<evidence type="ECO:0000256" key="1">
    <source>
        <dbReference type="SAM" id="Coils"/>
    </source>
</evidence>
<dbReference type="EMBL" id="JAACNO010001557">
    <property type="protein sequence ID" value="KAF4139332.1"/>
    <property type="molecule type" value="Genomic_DNA"/>
</dbReference>
<evidence type="ECO:0000313" key="4">
    <source>
        <dbReference type="EMBL" id="KAF4139332.1"/>
    </source>
</evidence>
<feature type="coiled-coil region" evidence="1">
    <location>
        <begin position="218"/>
        <end position="301"/>
    </location>
</feature>
<feature type="coiled-coil region" evidence="1">
    <location>
        <begin position="53"/>
        <end position="106"/>
    </location>
</feature>
<comment type="caution">
    <text evidence="3">The sequence shown here is derived from an EMBL/GenBank/DDBJ whole genome shotgun (WGS) entry which is preliminary data.</text>
</comment>
<proteinExistence type="predicted"/>
<evidence type="ECO:0008006" key="6">
    <source>
        <dbReference type="Google" id="ProtNLM"/>
    </source>
</evidence>
<dbReference type="EMBL" id="WSZM01000303">
    <property type="protein sequence ID" value="KAF4035601.1"/>
    <property type="molecule type" value="Genomic_DNA"/>
</dbReference>
<keyword evidence="1" id="KW-0175">Coiled coil</keyword>
<accession>A0A833WSP2</accession>
<sequence length="468" mass="52054">MTERALQSLQADRDELSEAESRAAVEKHSEEADAADETIRSRKDVETTVTASMESLKRDLAEAESCVMVLVEEQDAARKDLTAALQEDFQEKVAALETELKELHETDSAEQTAAHKTIASVKAAEAEEAETLTYLCQELAEAEGFVMALVDECCKEGGEQERSSAGGSALGACFRTAEYDTVTKALSELKIKHGAMRTQNDELGERIESLAAQKNHLVTQHSSELESAEETIRALKTSDAEVKECLTSVRQELAETEIRVEDFTGELSDKGVEIGKLTSEADGLHERIPALEGELQTLQSQRKAKCETAEETIASLKESEAETMEMLESIRAKWSETETHKISTEEKTETAKLTFKQNQYIAAELTKEKASLIANTSVYESTVTDLEINLQAEAHHLSDAVQQIETQLQLTIDALEKKLGTRLDELNDKEKEDDTLDESFDVRYESDEENEIIEDNRTKLVQRAKRVL</sequence>
<name>A0A833WSP2_PHYIN</name>
<dbReference type="Proteomes" id="UP000602510">
    <property type="component" value="Unassembled WGS sequence"/>
</dbReference>
<gene>
    <name evidence="3" type="ORF">GN244_ATG12383</name>
    <name evidence="4" type="ORF">GN958_ATG11479</name>
</gene>
<evidence type="ECO:0000313" key="3">
    <source>
        <dbReference type="EMBL" id="KAF4035601.1"/>
    </source>
</evidence>
<feature type="compositionally biased region" description="Basic and acidic residues" evidence="2">
    <location>
        <begin position="11"/>
        <end position="46"/>
    </location>
</feature>
<reference evidence="3" key="1">
    <citation type="submission" date="2020-04" db="EMBL/GenBank/DDBJ databases">
        <title>Hybrid Assembly of Korean Phytophthora infestans isolates.</title>
        <authorList>
            <person name="Prokchorchik M."/>
            <person name="Lee Y."/>
            <person name="Seo J."/>
            <person name="Cho J.-H."/>
            <person name="Park Y.-E."/>
            <person name="Jang D.-C."/>
            <person name="Im J.-S."/>
            <person name="Choi J.-G."/>
            <person name="Park H.-J."/>
            <person name="Lee G.-B."/>
            <person name="Lee Y.-G."/>
            <person name="Hong S.-Y."/>
            <person name="Cho K."/>
            <person name="Sohn K.H."/>
        </authorList>
    </citation>
    <scope>NUCLEOTIDE SEQUENCE</scope>
    <source>
        <strain evidence="3">KR_1_A1</strain>
        <strain evidence="4">KR_2_A2</strain>
    </source>
</reference>
<evidence type="ECO:0000256" key="2">
    <source>
        <dbReference type="SAM" id="MobiDB-lite"/>
    </source>
</evidence>
<protein>
    <recommendedName>
        <fullName evidence="6">Myosin-like protein</fullName>
    </recommendedName>
</protein>
<dbReference type="AlphaFoldDB" id="A0A833WSP2"/>
<dbReference type="Proteomes" id="UP000704712">
    <property type="component" value="Unassembled WGS sequence"/>
</dbReference>
<dbReference type="Gene3D" id="1.10.287.1490">
    <property type="match status" value="1"/>
</dbReference>